<proteinExistence type="predicted"/>
<reference evidence="2 3" key="1">
    <citation type="submission" date="2016-03" db="EMBL/GenBank/DDBJ databases">
        <title>Whole genome sequencing of Grifola frondosa 9006-11.</title>
        <authorList>
            <person name="Min B."/>
            <person name="Park H."/>
            <person name="Kim J.-G."/>
            <person name="Cho H."/>
            <person name="Oh Y.-L."/>
            <person name="Kong W.-S."/>
            <person name="Choi I.-G."/>
        </authorList>
    </citation>
    <scope>NUCLEOTIDE SEQUENCE [LARGE SCALE GENOMIC DNA]</scope>
    <source>
        <strain evidence="2 3">9006-11</strain>
    </source>
</reference>
<evidence type="ECO:0000313" key="2">
    <source>
        <dbReference type="EMBL" id="OBZ68025.1"/>
    </source>
</evidence>
<dbReference type="Proteomes" id="UP000092993">
    <property type="component" value="Unassembled WGS sequence"/>
</dbReference>
<accession>A0A1C7LT71</accession>
<protein>
    <submittedName>
        <fullName evidence="2">Uncharacterized protein</fullName>
    </submittedName>
</protein>
<dbReference type="EMBL" id="LUGG01000022">
    <property type="protein sequence ID" value="OBZ68025.1"/>
    <property type="molecule type" value="Genomic_DNA"/>
</dbReference>
<organism evidence="2 3">
    <name type="scientific">Grifola frondosa</name>
    <name type="common">Maitake</name>
    <name type="synonym">Polyporus frondosus</name>
    <dbReference type="NCBI Taxonomy" id="5627"/>
    <lineage>
        <taxon>Eukaryota</taxon>
        <taxon>Fungi</taxon>
        <taxon>Dikarya</taxon>
        <taxon>Basidiomycota</taxon>
        <taxon>Agaricomycotina</taxon>
        <taxon>Agaricomycetes</taxon>
        <taxon>Polyporales</taxon>
        <taxon>Grifolaceae</taxon>
        <taxon>Grifola</taxon>
    </lineage>
</organism>
<feature type="region of interest" description="Disordered" evidence="1">
    <location>
        <begin position="1"/>
        <end position="52"/>
    </location>
</feature>
<sequence>MRPSSLLPRLQDVQSPCLDVLSPPIDAGDASSDDGDTLQTPLTEHDEHRPHSYGVYNQHKHHITQDPFHSYGPAERADDFVDPAKLNFTSAAAYSLLSPPLPSSVSENHHGALFSTPTRALDLANASLEINQFSGFSNYSLDPSASPFTPTNQSLETASPLFAPSPEPKYRHLSCSSTFSSFAVLRQPLWFG</sequence>
<keyword evidence="3" id="KW-1185">Reference proteome</keyword>
<comment type="caution">
    <text evidence="2">The sequence shown here is derived from an EMBL/GenBank/DDBJ whole genome shotgun (WGS) entry which is preliminary data.</text>
</comment>
<gene>
    <name evidence="2" type="ORF">A0H81_11993</name>
</gene>
<dbReference type="AlphaFoldDB" id="A0A1C7LT71"/>
<evidence type="ECO:0000313" key="3">
    <source>
        <dbReference type="Proteomes" id="UP000092993"/>
    </source>
</evidence>
<name>A0A1C7LT71_GRIFR</name>
<evidence type="ECO:0000256" key="1">
    <source>
        <dbReference type="SAM" id="MobiDB-lite"/>
    </source>
</evidence>